<dbReference type="AlphaFoldDB" id="E4Z4W3"/>
<reference evidence="2" key="1">
    <citation type="journal article" date="2010" name="Science">
        <title>Plasticity of animal genome architecture unmasked by rapid evolution of a pelagic tunicate.</title>
        <authorList>
            <person name="Denoeud F."/>
            <person name="Henriet S."/>
            <person name="Mungpakdee S."/>
            <person name="Aury J.M."/>
            <person name="Da Silva C."/>
            <person name="Brinkmann H."/>
            <person name="Mikhaleva J."/>
            <person name="Olsen L.C."/>
            <person name="Jubin C."/>
            <person name="Canestro C."/>
            <person name="Bouquet J.M."/>
            <person name="Danks G."/>
            <person name="Poulain J."/>
            <person name="Campsteijn C."/>
            <person name="Adamski M."/>
            <person name="Cross I."/>
            <person name="Yadetie F."/>
            <person name="Muffato M."/>
            <person name="Louis A."/>
            <person name="Butcher S."/>
            <person name="Tsagkogeorga G."/>
            <person name="Konrad A."/>
            <person name="Singh S."/>
            <person name="Jensen M.F."/>
            <person name="Cong E.H."/>
            <person name="Eikeseth-Otteraa H."/>
            <person name="Noel B."/>
            <person name="Anthouard V."/>
            <person name="Porcel B.M."/>
            <person name="Kachouri-Lafond R."/>
            <person name="Nishino A."/>
            <person name="Ugolini M."/>
            <person name="Chourrout P."/>
            <person name="Nishida H."/>
            <person name="Aasland R."/>
            <person name="Huzurbazar S."/>
            <person name="Westhof E."/>
            <person name="Delsuc F."/>
            <person name="Lehrach H."/>
            <person name="Reinhardt R."/>
            <person name="Weissenbach J."/>
            <person name="Roy S.W."/>
            <person name="Artiguenave F."/>
            <person name="Postlethwait J.H."/>
            <person name="Manak J.R."/>
            <person name="Thompson E.M."/>
            <person name="Jaillon O."/>
            <person name="Du Pasquier L."/>
            <person name="Boudinot P."/>
            <person name="Liberles D.A."/>
            <person name="Volff J.N."/>
            <person name="Philippe H."/>
            <person name="Lenhard B."/>
            <person name="Roest Crollius H."/>
            <person name="Wincker P."/>
            <person name="Chourrout D."/>
        </authorList>
    </citation>
    <scope>NUCLEOTIDE SEQUENCE [LARGE SCALE GENOMIC DNA]</scope>
</reference>
<feature type="compositionally biased region" description="Basic and acidic residues" evidence="1">
    <location>
        <begin position="304"/>
        <end position="314"/>
    </location>
</feature>
<accession>E4Z4W3</accession>
<proteinExistence type="predicted"/>
<protein>
    <submittedName>
        <fullName evidence="2">Uncharacterized protein</fullName>
    </submittedName>
</protein>
<sequence>EAVVDARDEDTHRRLTNGVRPGEFFELFASLGWVKKTRNNARCEEFLQHLRKWCTNMRDVDVGLTALPENRQHVPMSTPYTIFLNWSQHSVWKLCLESPAALAGFVLNVSHVYSPGYTGTSGCKVALEGLESMEAVRRRIQEESSENLNKSIVEAELARLENFKGELGFAHKIDDFPEGGTNEAIVEWALAAKTKLAESDKKWKDFRAMVGSQDKWSLEGTYQFLLGESMLKKLQAVGQYDNLNRNVIVTVSDNGRLRPFVCNDGVVSRTNKLPGFCRSWRIVTGGRSGISYGDANGFFPGGGYRREDRERENHGPPAKRRWGRGGGANNQSGFRGRGRGRGRGSQH</sequence>
<feature type="compositionally biased region" description="Basic residues" evidence="1">
    <location>
        <begin position="336"/>
        <end position="347"/>
    </location>
</feature>
<evidence type="ECO:0000313" key="2">
    <source>
        <dbReference type="EMBL" id="CBY42741.1"/>
    </source>
</evidence>
<name>E4Z4W3_OIKDI</name>
<evidence type="ECO:0000256" key="1">
    <source>
        <dbReference type="SAM" id="MobiDB-lite"/>
    </source>
</evidence>
<gene>
    <name evidence="2" type="ORF">GSOID_T00026464001</name>
</gene>
<dbReference type="EMBL" id="FN657457">
    <property type="protein sequence ID" value="CBY42741.1"/>
    <property type="molecule type" value="Genomic_DNA"/>
</dbReference>
<feature type="region of interest" description="Disordered" evidence="1">
    <location>
        <begin position="301"/>
        <end position="347"/>
    </location>
</feature>
<dbReference type="Proteomes" id="UP000011014">
    <property type="component" value="Unassembled WGS sequence"/>
</dbReference>
<organism evidence="2">
    <name type="scientific">Oikopleura dioica</name>
    <name type="common">Tunicate</name>
    <dbReference type="NCBI Taxonomy" id="34765"/>
    <lineage>
        <taxon>Eukaryota</taxon>
        <taxon>Metazoa</taxon>
        <taxon>Chordata</taxon>
        <taxon>Tunicata</taxon>
        <taxon>Appendicularia</taxon>
        <taxon>Copelata</taxon>
        <taxon>Oikopleuridae</taxon>
        <taxon>Oikopleura</taxon>
    </lineage>
</organism>
<feature type="non-terminal residue" evidence="2">
    <location>
        <position position="1"/>
    </location>
</feature>